<feature type="transmembrane region" description="Helical" evidence="8">
    <location>
        <begin position="29"/>
        <end position="52"/>
    </location>
</feature>
<feature type="transmembrane region" description="Helical" evidence="8">
    <location>
        <begin position="337"/>
        <end position="362"/>
    </location>
</feature>
<evidence type="ECO:0000256" key="3">
    <source>
        <dbReference type="ARBA" id="ARBA00022475"/>
    </source>
</evidence>
<keyword evidence="8" id="KW-0406">Ion transport</keyword>
<dbReference type="InterPro" id="IPR020846">
    <property type="entry name" value="MFS_dom"/>
</dbReference>
<proteinExistence type="inferred from homology"/>
<dbReference type="GO" id="GO:0043252">
    <property type="term" value="P:sodium-independent organic anion transport"/>
    <property type="evidence" value="ECO:0007669"/>
    <property type="project" value="TreeGrafter"/>
</dbReference>
<feature type="transmembrane region" description="Helical" evidence="8">
    <location>
        <begin position="96"/>
        <end position="117"/>
    </location>
</feature>
<accession>G7PK02</accession>
<dbReference type="InterPro" id="IPR036058">
    <property type="entry name" value="Kazal_dom_sf"/>
</dbReference>
<dbReference type="Proteomes" id="UP000009130">
    <property type="component" value="Chromosome 11"/>
</dbReference>
<dbReference type="PROSITE" id="PS51465">
    <property type="entry name" value="KAZAL_2"/>
    <property type="match status" value="1"/>
</dbReference>
<name>G7PK02_MACFA</name>
<keyword evidence="6 8" id="KW-0472">Membrane</keyword>
<dbReference type="PANTHER" id="PTHR11388">
    <property type="entry name" value="ORGANIC ANION TRANSPORTER"/>
    <property type="match status" value="1"/>
</dbReference>
<dbReference type="Gene3D" id="3.30.60.30">
    <property type="match status" value="1"/>
</dbReference>
<keyword evidence="5 8" id="KW-1133">Transmembrane helix</keyword>
<dbReference type="Gene3D" id="1.20.1250.20">
    <property type="entry name" value="MFS general substrate transporter like domains"/>
    <property type="match status" value="1"/>
</dbReference>
<dbReference type="PROSITE" id="PS50850">
    <property type="entry name" value="MFS"/>
    <property type="match status" value="1"/>
</dbReference>
<comment type="subcellular location">
    <subcellularLocation>
        <location evidence="1 8">Cell membrane</location>
        <topology evidence="1 8">Multi-pass membrane protein</topology>
    </subcellularLocation>
</comment>
<dbReference type="GO" id="GO:0015125">
    <property type="term" value="F:bile acid transmembrane transporter activity"/>
    <property type="evidence" value="ECO:0007669"/>
    <property type="project" value="TreeGrafter"/>
</dbReference>
<organism>
    <name type="scientific">Macaca fascicularis</name>
    <name type="common">Crab-eating macaque</name>
    <name type="synonym">Cynomolgus monkey</name>
    <dbReference type="NCBI Taxonomy" id="9541"/>
    <lineage>
        <taxon>Eukaryota</taxon>
        <taxon>Metazoa</taxon>
        <taxon>Chordata</taxon>
        <taxon>Craniata</taxon>
        <taxon>Vertebrata</taxon>
        <taxon>Euteleostomi</taxon>
        <taxon>Mammalia</taxon>
        <taxon>Eutheria</taxon>
        <taxon>Euarchontoglires</taxon>
        <taxon>Primates</taxon>
        <taxon>Haplorrhini</taxon>
        <taxon>Catarrhini</taxon>
        <taxon>Cercopithecidae</taxon>
        <taxon>Cercopithecinae</taxon>
        <taxon>Macaca</taxon>
    </lineage>
</organism>
<feature type="transmembrane region" description="Helical" evidence="8">
    <location>
        <begin position="256"/>
        <end position="278"/>
    </location>
</feature>
<keyword evidence="7" id="KW-1015">Disulfide bond</keyword>
<dbReference type="InterPro" id="IPR036259">
    <property type="entry name" value="MFS_trans_sf"/>
</dbReference>
<keyword evidence="3" id="KW-1003">Cell membrane</keyword>
<evidence type="ECO:0000259" key="10">
    <source>
        <dbReference type="PROSITE" id="PS51465"/>
    </source>
</evidence>
<evidence type="ECO:0000256" key="2">
    <source>
        <dbReference type="ARBA" id="ARBA00009657"/>
    </source>
</evidence>
<dbReference type="EMBL" id="CM001286">
    <property type="protein sequence ID" value="EHH66137.1"/>
    <property type="molecule type" value="Genomic_DNA"/>
</dbReference>
<evidence type="ECO:0000256" key="8">
    <source>
        <dbReference type="RuleBase" id="RU362056"/>
    </source>
</evidence>
<feature type="transmembrane region" description="Helical" evidence="8">
    <location>
        <begin position="64"/>
        <end position="84"/>
    </location>
</feature>
<dbReference type="InterPro" id="IPR004156">
    <property type="entry name" value="OATP"/>
</dbReference>
<feature type="transmembrane region" description="Helical" evidence="8">
    <location>
        <begin position="581"/>
        <end position="601"/>
    </location>
</feature>
<sequence length="763" mass="84463">MGQHQHLNKTAESASSEKKKTRRCNGFKMFLAALSFSYIARALGGIIMKMSITQIERRFDISSSLAGLIDGSFEIGNLLVIVFVSYFGSKLHRPKLIGIGCLIMGTGSILTALPHFFMGYYRYSKETHINPSENSTSSLSTCLINQTLSFNRTSPEIVEKDCVKESGSHMWMYVFMGNMLRGIGETPIGPLGISYIDDFAKEGHSSLYVGSLNAIGMIGPVIGFILGSLFAKMYVDIGYVDLSTIRITPKDSRWVGAWWLGFLVSGLFSITSSIPFFFLPQNPNEPQKERKVSLSLHVLKTNDERSQTANLTNRGKKVTKNVTGFFQSLKSLLTNPLYVMFVLLTLLQISSFIGSFTYIFKYMEQQYGQSASQANFLLGVITIPTIATGMFLGGYIIKKFKLSLVGIAKFSLLTSIISFLFQLIYFPLICESKSVAGLTLTYDGNNSVASHIDVPLSYCNSECNCDESQWEPVCGNNGITYLSPCLAGCKSLSGIKKSTVFYNCSCVEVTGLQNRNYSAHLGECPRDDACTRKFYIYVAIQVINSLFSATGGTVCILLIVNTISSLYIYLLLCQKSVCCRYVTLFLASLFCSIDLSFYIWMSRSVVSQGSSVRFFNSFFYVLIVQPELKALAMGFHSMVIRTLGGILAPIYFGALIDKTCMKWSTTSCGARGACRIYNSVFLGRVYLGLSTALRFSALVLYIVFIFVMKKKFQGKDTKASDNERKVMDEANLEFLNNGEHFVPSAGADSKTCNLDMQDNAAAN</sequence>
<keyword evidence="4 8" id="KW-0812">Transmembrane</keyword>
<comment type="similarity">
    <text evidence="2 8">Belongs to the organo anion transporter (TC 2.A.60) family.</text>
</comment>
<reference evidence="11" key="1">
    <citation type="journal article" date="2011" name="Nat. Biotechnol.">
        <title>Genome sequencing and comparison of two nonhuman primate animal models, the cynomolgus and Chinese rhesus macaques.</title>
        <authorList>
            <person name="Yan G."/>
            <person name="Zhang G."/>
            <person name="Fang X."/>
            <person name="Zhang Y."/>
            <person name="Li C."/>
            <person name="Ling F."/>
            <person name="Cooper D.N."/>
            <person name="Li Q."/>
            <person name="Li Y."/>
            <person name="van Gool A.J."/>
            <person name="Du H."/>
            <person name="Chen J."/>
            <person name="Chen R."/>
            <person name="Zhang P."/>
            <person name="Huang Z."/>
            <person name="Thompson J.R."/>
            <person name="Meng Y."/>
            <person name="Bai Y."/>
            <person name="Wang J."/>
            <person name="Zhuo M."/>
            <person name="Wang T."/>
            <person name="Huang Y."/>
            <person name="Wei L."/>
            <person name="Li J."/>
            <person name="Wang Z."/>
            <person name="Hu H."/>
            <person name="Yang P."/>
            <person name="Le L."/>
            <person name="Stenson P.D."/>
            <person name="Li B."/>
            <person name="Liu X."/>
            <person name="Ball E.V."/>
            <person name="An N."/>
            <person name="Huang Q."/>
            <person name="Zhang Y."/>
            <person name="Fan W."/>
            <person name="Zhang X."/>
            <person name="Li Y."/>
            <person name="Wang W."/>
            <person name="Katze M.G."/>
            <person name="Su B."/>
            <person name="Nielsen R."/>
            <person name="Yang H."/>
            <person name="Wang J."/>
            <person name="Wang X."/>
            <person name="Wang J."/>
        </authorList>
    </citation>
    <scope>NUCLEOTIDE SEQUENCE [LARGE SCALE GENOMIC DNA]</scope>
    <source>
        <strain evidence="11">CE-4</strain>
    </source>
</reference>
<evidence type="ECO:0000256" key="1">
    <source>
        <dbReference type="ARBA" id="ARBA00004651"/>
    </source>
</evidence>
<feature type="domain" description="Major facilitator superfamily (MFS) profile" evidence="9">
    <location>
        <begin position="30"/>
        <end position="711"/>
    </location>
</feature>
<dbReference type="PANTHER" id="PTHR11388:SF89">
    <property type="entry name" value="SOLUTE CARRIER ORGANIC ANION TRANSPORTER FAMILY MEMBER 1B3"/>
    <property type="match status" value="1"/>
</dbReference>
<feature type="transmembrane region" description="Helical" evidence="8">
    <location>
        <begin position="542"/>
        <end position="569"/>
    </location>
</feature>
<dbReference type="GO" id="GO:0015347">
    <property type="term" value="F:sodium-independent organic anion transmembrane transporter activity"/>
    <property type="evidence" value="ECO:0007669"/>
    <property type="project" value="TreeGrafter"/>
</dbReference>
<evidence type="ECO:0000256" key="5">
    <source>
        <dbReference type="ARBA" id="ARBA00022989"/>
    </source>
</evidence>
<evidence type="ECO:0000313" key="11">
    <source>
        <dbReference type="EMBL" id="EHH66137.1"/>
    </source>
</evidence>
<evidence type="ECO:0000256" key="6">
    <source>
        <dbReference type="ARBA" id="ARBA00023136"/>
    </source>
</evidence>
<feature type="transmembrane region" description="Helical" evidence="8">
    <location>
        <begin position="638"/>
        <end position="656"/>
    </location>
</feature>
<dbReference type="InterPro" id="IPR002350">
    <property type="entry name" value="Kazal_dom"/>
</dbReference>
<protein>
    <recommendedName>
        <fullName evidence="8">Solute carrier organic anion transporter family member</fullName>
    </recommendedName>
</protein>
<dbReference type="Pfam" id="PF03137">
    <property type="entry name" value="OATP"/>
    <property type="match status" value="2"/>
</dbReference>
<feature type="transmembrane region" description="Helical" evidence="8">
    <location>
        <begin position="403"/>
        <end position="426"/>
    </location>
</feature>
<evidence type="ECO:0000256" key="4">
    <source>
        <dbReference type="ARBA" id="ARBA00022692"/>
    </source>
</evidence>
<feature type="transmembrane region" description="Helical" evidence="8">
    <location>
        <begin position="685"/>
        <end position="708"/>
    </location>
</feature>
<feature type="transmembrane region" description="Helical" evidence="8">
    <location>
        <begin position="374"/>
        <end position="397"/>
    </location>
</feature>
<dbReference type="GO" id="GO:0006811">
    <property type="term" value="P:monoatomic ion transport"/>
    <property type="evidence" value="ECO:0007669"/>
    <property type="project" value="UniProtKB-KW"/>
</dbReference>
<dbReference type="GO" id="GO:0016323">
    <property type="term" value="C:basolateral plasma membrane"/>
    <property type="evidence" value="ECO:0007669"/>
    <property type="project" value="TreeGrafter"/>
</dbReference>
<dbReference type="Pfam" id="PF07648">
    <property type="entry name" value="Kazal_2"/>
    <property type="match status" value="1"/>
</dbReference>
<dbReference type="SUPFAM" id="SSF103473">
    <property type="entry name" value="MFS general substrate transporter"/>
    <property type="match status" value="1"/>
</dbReference>
<dbReference type="AlphaFoldDB" id="G7PK02"/>
<feature type="domain" description="Kazal-like" evidence="10">
    <location>
        <begin position="453"/>
        <end position="508"/>
    </location>
</feature>
<evidence type="ECO:0000256" key="7">
    <source>
        <dbReference type="ARBA" id="ARBA00023157"/>
    </source>
</evidence>
<dbReference type="SUPFAM" id="SSF100895">
    <property type="entry name" value="Kazal-type serine protease inhibitors"/>
    <property type="match status" value="1"/>
</dbReference>
<feature type="transmembrane region" description="Helical" evidence="8">
    <location>
        <begin position="214"/>
        <end position="235"/>
    </location>
</feature>
<dbReference type="NCBIfam" id="TIGR00805">
    <property type="entry name" value="oat"/>
    <property type="match status" value="1"/>
</dbReference>
<gene>
    <name evidence="11" type="ORF">EGM_03057</name>
</gene>
<keyword evidence="8" id="KW-0813">Transport</keyword>
<evidence type="ECO:0000259" key="9">
    <source>
        <dbReference type="PROSITE" id="PS50850"/>
    </source>
</evidence>